<evidence type="ECO:0000256" key="5">
    <source>
        <dbReference type="ARBA" id="ARBA00023157"/>
    </source>
</evidence>
<evidence type="ECO:0000313" key="6">
    <source>
        <dbReference type="EMBL" id="TRY88805.1"/>
    </source>
</evidence>
<comment type="similarity">
    <text evidence="2">Belongs to the urotensin-2 family.</text>
</comment>
<dbReference type="GO" id="GO:0008217">
    <property type="term" value="P:regulation of blood pressure"/>
    <property type="evidence" value="ECO:0007669"/>
    <property type="project" value="InterPro"/>
</dbReference>
<comment type="subcellular location">
    <subcellularLocation>
        <location evidence="1">Secreted</location>
    </subcellularLocation>
</comment>
<keyword evidence="7" id="KW-1185">Reference proteome</keyword>
<protein>
    <recommendedName>
        <fullName evidence="8">Urotensin-related peptide 1</fullName>
    </recommendedName>
</protein>
<evidence type="ECO:0000256" key="2">
    <source>
        <dbReference type="ARBA" id="ARBA00006719"/>
    </source>
</evidence>
<dbReference type="EMBL" id="SRMA01026021">
    <property type="protein sequence ID" value="TRY88805.1"/>
    <property type="molecule type" value="Genomic_DNA"/>
</dbReference>
<dbReference type="GO" id="GO:0005179">
    <property type="term" value="F:hormone activity"/>
    <property type="evidence" value="ECO:0007669"/>
    <property type="project" value="UniProtKB-KW"/>
</dbReference>
<accession>A0A553QFX4</accession>
<dbReference type="PROSITE" id="PS00984">
    <property type="entry name" value="UROTENSIN_II"/>
    <property type="match status" value="1"/>
</dbReference>
<reference evidence="6 7" key="1">
    <citation type="journal article" date="2019" name="Sci. Data">
        <title>Hybrid genome assembly and annotation of Danionella translucida.</title>
        <authorList>
            <person name="Kadobianskyi M."/>
            <person name="Schulze L."/>
            <person name="Schuelke M."/>
            <person name="Judkewitz B."/>
        </authorList>
    </citation>
    <scope>NUCLEOTIDE SEQUENCE [LARGE SCALE GENOMIC DNA]</scope>
    <source>
        <strain evidence="6 7">Bolton</strain>
    </source>
</reference>
<dbReference type="AlphaFoldDB" id="A0A553QFX4"/>
<dbReference type="Proteomes" id="UP000316079">
    <property type="component" value="Unassembled WGS sequence"/>
</dbReference>
<dbReference type="InterPro" id="IPR001483">
    <property type="entry name" value="Urotensin_II"/>
</dbReference>
<keyword evidence="5" id="KW-1015">Disulfide bond</keyword>
<evidence type="ECO:0000256" key="1">
    <source>
        <dbReference type="ARBA" id="ARBA00004613"/>
    </source>
</evidence>
<gene>
    <name evidence="6" type="ORF">DNTS_015019</name>
</gene>
<evidence type="ECO:0000313" key="7">
    <source>
        <dbReference type="Proteomes" id="UP000316079"/>
    </source>
</evidence>
<evidence type="ECO:0000256" key="3">
    <source>
        <dbReference type="ARBA" id="ARBA00022525"/>
    </source>
</evidence>
<dbReference type="GO" id="GO:0005576">
    <property type="term" value="C:extracellular region"/>
    <property type="evidence" value="ECO:0007669"/>
    <property type="project" value="UniProtKB-SubCell"/>
</dbReference>
<evidence type="ECO:0000256" key="4">
    <source>
        <dbReference type="ARBA" id="ARBA00022702"/>
    </source>
</evidence>
<keyword evidence="4" id="KW-0372">Hormone</keyword>
<evidence type="ECO:0008006" key="8">
    <source>
        <dbReference type="Google" id="ProtNLM"/>
    </source>
</evidence>
<dbReference type="GO" id="GO:0097746">
    <property type="term" value="P:blood vessel diameter maintenance"/>
    <property type="evidence" value="ECO:0007669"/>
    <property type="project" value="InterPro"/>
</dbReference>
<keyword evidence="3" id="KW-0964">Secreted</keyword>
<proteinExistence type="inferred from homology"/>
<comment type="caution">
    <text evidence="6">The sequence shown here is derived from an EMBL/GenBank/DDBJ whole genome shotgun (WGS) entry which is preliminary data.</text>
</comment>
<name>A0A553QFX4_9TELE</name>
<organism evidence="6 7">
    <name type="scientific">Danionella cerebrum</name>
    <dbReference type="NCBI Taxonomy" id="2873325"/>
    <lineage>
        <taxon>Eukaryota</taxon>
        <taxon>Metazoa</taxon>
        <taxon>Chordata</taxon>
        <taxon>Craniata</taxon>
        <taxon>Vertebrata</taxon>
        <taxon>Euteleostomi</taxon>
        <taxon>Actinopterygii</taxon>
        <taxon>Neopterygii</taxon>
        <taxon>Teleostei</taxon>
        <taxon>Ostariophysi</taxon>
        <taxon>Cypriniformes</taxon>
        <taxon>Danionidae</taxon>
        <taxon>Danioninae</taxon>
        <taxon>Danionella</taxon>
    </lineage>
</organism>
<dbReference type="OrthoDB" id="9041662at2759"/>
<sequence length="154" mass="17648">MASEDIKLMPLVERKLQKTEVILKPLKMLSLGLLYILAVVCSARRTQALPLYSDSSLPQQEELFQKLVVEVEDGQSNDLTEQRDIKNVLPILLQRDAKETFQQEKMNNMVDDLKAVVMKLAAADNLRSQAFLRSAQNLPKHNKRACFWKYCVTN</sequence>